<reference evidence="2" key="1">
    <citation type="submission" date="2016-12" db="EMBL/GenBank/DDBJ databases">
        <authorList>
            <person name="Gaudriault S."/>
        </authorList>
    </citation>
    <scope>NUCLEOTIDE SEQUENCE [LARGE SCALE GENOMIC DNA]</scope>
    <source>
        <strain evidence="2">HGB1681 (deposited as PTA-6826 in the American Type Culture Collection)</strain>
    </source>
</reference>
<sequence length="30" mass="3481">MIDGKERTYSASIEEKRLSLAQAALRWLDE</sequence>
<dbReference type="AlphaFoldDB" id="A0A1N6MT84"/>
<evidence type="ECO:0000313" key="2">
    <source>
        <dbReference type="Proteomes" id="UP000196435"/>
    </source>
</evidence>
<name>A0A1N6MT84_9GAMM</name>
<evidence type="ECO:0000313" key="1">
    <source>
        <dbReference type="EMBL" id="SIP72033.1"/>
    </source>
</evidence>
<protein>
    <submittedName>
        <fullName evidence="1">Uncharacterized protein</fullName>
    </submittedName>
</protein>
<dbReference type="Proteomes" id="UP000196435">
    <property type="component" value="Unassembled WGS sequence"/>
</dbReference>
<proteinExistence type="predicted"/>
<dbReference type="EMBL" id="FTLG01000037">
    <property type="protein sequence ID" value="SIP72033.1"/>
    <property type="molecule type" value="Genomic_DNA"/>
</dbReference>
<organism evidence="1 2">
    <name type="scientific">Xenorhabdus innexi</name>
    <dbReference type="NCBI Taxonomy" id="290109"/>
    <lineage>
        <taxon>Bacteria</taxon>
        <taxon>Pseudomonadati</taxon>
        <taxon>Pseudomonadota</taxon>
        <taxon>Gammaproteobacteria</taxon>
        <taxon>Enterobacterales</taxon>
        <taxon>Morganellaceae</taxon>
        <taxon>Xenorhabdus</taxon>
    </lineage>
</organism>
<gene>
    <name evidence="1" type="ORF">XIS1_1310046</name>
</gene>
<accession>A0A1N6MT84</accession>